<keyword evidence="1" id="KW-0472">Membrane</keyword>
<dbReference type="RefSeq" id="WP_211556186.1">
    <property type="nucleotide sequence ID" value="NZ_JAGVRK010000001.1"/>
</dbReference>
<sequence>MMSILTTQNLGASFFLMALFLLGEKEGINENTLISFTIISMFFGALILVSTFIRYFLLLYRGHYKRDSASDKRRGEKGFHLPIIVTGSIALIYIIQQAVKVFGFADIETISIIVLFSSISYAIIYVLPEQLIILYCKYRFKSFTFNERGYLYSETDIKR</sequence>
<gene>
    <name evidence="2" type="ORF">J9317_02350</name>
</gene>
<keyword evidence="1" id="KW-1133">Transmembrane helix</keyword>
<dbReference type="EMBL" id="JAGVRK010000001">
    <property type="protein sequence ID" value="MBS2967612.1"/>
    <property type="molecule type" value="Genomic_DNA"/>
</dbReference>
<protein>
    <submittedName>
        <fullName evidence="2">Uncharacterized protein</fullName>
    </submittedName>
</protein>
<comment type="caution">
    <text evidence="2">The sequence shown here is derived from an EMBL/GenBank/DDBJ whole genome shotgun (WGS) entry which is preliminary data.</text>
</comment>
<evidence type="ECO:0000256" key="1">
    <source>
        <dbReference type="SAM" id="Phobius"/>
    </source>
</evidence>
<organism evidence="2 3">
    <name type="scientific">Metabacillus flavus</name>
    <dbReference type="NCBI Taxonomy" id="2823519"/>
    <lineage>
        <taxon>Bacteria</taxon>
        <taxon>Bacillati</taxon>
        <taxon>Bacillota</taxon>
        <taxon>Bacilli</taxon>
        <taxon>Bacillales</taxon>
        <taxon>Bacillaceae</taxon>
        <taxon>Metabacillus</taxon>
    </lineage>
</organism>
<evidence type="ECO:0000313" key="2">
    <source>
        <dbReference type="EMBL" id="MBS2967612.1"/>
    </source>
</evidence>
<dbReference type="Proteomes" id="UP000682403">
    <property type="component" value="Unassembled WGS sequence"/>
</dbReference>
<keyword evidence="1" id="KW-0812">Transmembrane</keyword>
<accession>A0ABS5LA63</accession>
<feature type="transmembrane region" description="Helical" evidence="1">
    <location>
        <begin position="78"/>
        <end position="95"/>
    </location>
</feature>
<feature type="transmembrane region" description="Helical" evidence="1">
    <location>
        <begin position="107"/>
        <end position="127"/>
    </location>
</feature>
<name>A0ABS5LA63_9BACI</name>
<feature type="transmembrane region" description="Helical" evidence="1">
    <location>
        <begin position="35"/>
        <end position="57"/>
    </location>
</feature>
<evidence type="ECO:0000313" key="3">
    <source>
        <dbReference type="Proteomes" id="UP000682403"/>
    </source>
</evidence>
<keyword evidence="3" id="KW-1185">Reference proteome</keyword>
<proteinExistence type="predicted"/>
<reference evidence="2 3" key="1">
    <citation type="submission" date="2021-04" db="EMBL/GenBank/DDBJ databases">
        <title>Metabacillus sp. strain KIGAM252 whole genome sequence.</title>
        <authorList>
            <person name="Seo M.-J."/>
            <person name="Cho E.-S."/>
            <person name="Hwang C.Y."/>
            <person name="Yoon D.J."/>
        </authorList>
    </citation>
    <scope>NUCLEOTIDE SEQUENCE [LARGE SCALE GENOMIC DNA]</scope>
    <source>
        <strain evidence="2 3">KIGAM252</strain>
    </source>
</reference>